<proteinExistence type="predicted"/>
<accession>A0AAN5S0U3</accession>
<dbReference type="EMBL" id="DACSWI010000009">
    <property type="protein sequence ID" value="HAT3810039.1"/>
    <property type="molecule type" value="Genomic_DNA"/>
</dbReference>
<organism evidence="1 2">
    <name type="scientific">Morganella morganii</name>
    <name type="common">Proteus morganii</name>
    <dbReference type="NCBI Taxonomy" id="582"/>
    <lineage>
        <taxon>Bacteria</taxon>
        <taxon>Pseudomonadati</taxon>
        <taxon>Pseudomonadota</taxon>
        <taxon>Gammaproteobacteria</taxon>
        <taxon>Enterobacterales</taxon>
        <taxon>Morganellaceae</taxon>
        <taxon>Morganella</taxon>
    </lineage>
</organism>
<evidence type="ECO:0000313" key="1">
    <source>
        <dbReference type="EMBL" id="HAT3810039.1"/>
    </source>
</evidence>
<gene>
    <name evidence="1" type="ORF">I8608_002921</name>
</gene>
<reference evidence="1" key="1">
    <citation type="journal article" date="2018" name="Genome Biol.">
        <title>SKESA: strategic k-mer extension for scrupulous assemblies.</title>
        <authorList>
            <person name="Souvorov A."/>
            <person name="Agarwala R."/>
            <person name="Lipman D.J."/>
        </authorList>
    </citation>
    <scope>NUCLEOTIDE SEQUENCE</scope>
    <source>
        <strain evidence="1">Morganella morganii ARLG-3209</strain>
    </source>
</reference>
<name>A0AAN5S0U3_MORMO</name>
<dbReference type="AlphaFoldDB" id="A0AAN5S0U3"/>
<dbReference type="Pfam" id="PF13988">
    <property type="entry name" value="DUF4225"/>
    <property type="match status" value="1"/>
</dbReference>
<dbReference type="InterPro" id="IPR025320">
    <property type="entry name" value="DUF4225"/>
</dbReference>
<protein>
    <submittedName>
        <fullName evidence="1">DUF4225 domain-containing protein</fullName>
    </submittedName>
</protein>
<evidence type="ECO:0000313" key="2">
    <source>
        <dbReference type="Proteomes" id="UP000865968"/>
    </source>
</evidence>
<sequence length="373" mass="41278">MMNNRKPQAVDGSIVQCGCPYGSNTIIAASYKNAGTFKFSPFSPQETSSGYSQYNDPQYDRSFREYAAPVSDEQDNRIRLDAQRLIDCAAEICEKHLCYPEVKAEFKQEIQSAADDIVQQVESGQMSYEQGAAELKKEEKSLIDQSLDWLINGLSILGGLGITIAGFALCTTGGGCLIGAPLMAHGINGMYEGAMGFYEGHSNVQGPLREGYKATAKLLGFNESVGNLAYDLVDMGISIRGKLQLVPKLTKRYGEKRKIKPFVLFHYGRKDLDYAFKQANKYLFTAEIASDIINVIKIKDDIKNAFILDKETGTIMLTVAEPEKITNIEYVKEHCSMVITIIGSDNAPPSYYMCKDKNGNRYDVSNDGNLITE</sequence>
<dbReference type="Proteomes" id="UP000865968">
    <property type="component" value="Unassembled WGS sequence"/>
</dbReference>
<reference evidence="1" key="2">
    <citation type="submission" date="2020-10" db="EMBL/GenBank/DDBJ databases">
        <authorList>
            <consortium name="NCBI Pathogen Detection Project"/>
        </authorList>
    </citation>
    <scope>NUCLEOTIDE SEQUENCE</scope>
    <source>
        <strain evidence="1">Morganella morganii ARLG-3209</strain>
    </source>
</reference>
<comment type="caution">
    <text evidence="1">The sequence shown here is derived from an EMBL/GenBank/DDBJ whole genome shotgun (WGS) entry which is preliminary data.</text>
</comment>